<dbReference type="KEGG" id="pic:PICST_31465"/>
<dbReference type="PANTHER" id="PTHR47204:SF1">
    <property type="entry name" value="RIBONUCLEASE H2 SUBUNIT C"/>
    <property type="match status" value="1"/>
</dbReference>
<keyword evidence="2" id="KW-1185">Reference proteome</keyword>
<dbReference type="PANTHER" id="PTHR47204">
    <property type="entry name" value="OS02G0168900 PROTEIN"/>
    <property type="match status" value="1"/>
</dbReference>
<sequence length="136" mass="15152">MSNTISISEVPNVIANLVPMHIQYSGPAKTNEYFTPSKTQEDGNTNAYFRGCKLVGTEITLKNHTGYIINKSETLVHDPEMADDGSGDNIKTVSTYSPTAKFETITIYGHDVPADKYNQWRLINEQQDVADILHTD</sequence>
<dbReference type="eggNOG" id="ENOG502SBKV">
    <property type="taxonomic scope" value="Eukaryota"/>
</dbReference>
<accession>A3LTM7</accession>
<dbReference type="EMBL" id="CP000498">
    <property type="protein sequence ID" value="ABN66441.1"/>
    <property type="molecule type" value="Genomic_DNA"/>
</dbReference>
<dbReference type="CDD" id="cd09271">
    <property type="entry name" value="RNase_H2-C"/>
    <property type="match status" value="1"/>
</dbReference>
<dbReference type="HOGENOM" id="CLU_097632_0_1_1"/>
<dbReference type="OrthoDB" id="6222486at2759"/>
<dbReference type="InParanoid" id="A3LTM7"/>
<dbReference type="Pfam" id="PF08615">
    <property type="entry name" value="RNase_H2_suC"/>
    <property type="match status" value="1"/>
</dbReference>
<dbReference type="Gene3D" id="2.40.128.680">
    <property type="match status" value="1"/>
</dbReference>
<dbReference type="RefSeq" id="XP_001384470.1">
    <property type="nucleotide sequence ID" value="XM_001384433.1"/>
</dbReference>
<dbReference type="AlphaFoldDB" id="A3LTM7"/>
<dbReference type="GeneID" id="4839048"/>
<organism evidence="1 2">
    <name type="scientific">Scheffersomyces stipitis (strain ATCC 58785 / CBS 6054 / NBRC 10063 / NRRL Y-11545)</name>
    <name type="common">Yeast</name>
    <name type="synonym">Pichia stipitis</name>
    <dbReference type="NCBI Taxonomy" id="322104"/>
    <lineage>
        <taxon>Eukaryota</taxon>
        <taxon>Fungi</taxon>
        <taxon>Dikarya</taxon>
        <taxon>Ascomycota</taxon>
        <taxon>Saccharomycotina</taxon>
        <taxon>Pichiomycetes</taxon>
        <taxon>Debaryomycetaceae</taxon>
        <taxon>Scheffersomyces</taxon>
    </lineage>
</organism>
<reference evidence="1 2" key="1">
    <citation type="journal article" date="2007" name="Nat. Biotechnol.">
        <title>Genome sequence of the lignocellulose-bioconverting and xylose-fermenting yeast Pichia stipitis.</title>
        <authorList>
            <person name="Jeffries T.W."/>
            <person name="Grigoriev I.V."/>
            <person name="Grimwood J."/>
            <person name="Laplaza J.M."/>
            <person name="Aerts A."/>
            <person name="Salamov A."/>
            <person name="Schmutz J."/>
            <person name="Lindquist E."/>
            <person name="Dehal P."/>
            <person name="Shapiro H."/>
            <person name="Jin Y.S."/>
            <person name="Passoth V."/>
            <person name="Richardson P.M."/>
        </authorList>
    </citation>
    <scope>NUCLEOTIDE SEQUENCE [LARGE SCALE GENOMIC DNA]</scope>
    <source>
        <strain evidence="2">ATCC 58785 / CBS 6054 / NBRC 10063 / NRRL Y-11545</strain>
    </source>
</reference>
<dbReference type="InterPro" id="IPR013924">
    <property type="entry name" value="RNase_H2_suC"/>
</dbReference>
<gene>
    <name evidence="1" type="ORF">PICST_31465</name>
</gene>
<name>A3LTM7_PICST</name>
<protein>
    <submittedName>
        <fullName evidence="1">Uncharacterized protein</fullName>
    </submittedName>
</protein>
<evidence type="ECO:0000313" key="2">
    <source>
        <dbReference type="Proteomes" id="UP000002258"/>
    </source>
</evidence>
<dbReference type="OMA" id="YVINKSE"/>
<dbReference type="STRING" id="322104.A3LTM7"/>
<proteinExistence type="predicted"/>
<evidence type="ECO:0000313" key="1">
    <source>
        <dbReference type="EMBL" id="ABN66441.1"/>
    </source>
</evidence>
<dbReference type="GO" id="GO:0006401">
    <property type="term" value="P:RNA catabolic process"/>
    <property type="evidence" value="ECO:0007669"/>
    <property type="project" value="InterPro"/>
</dbReference>
<dbReference type="Proteomes" id="UP000002258">
    <property type="component" value="Chromosome 4"/>
</dbReference>
<dbReference type="GO" id="GO:0032299">
    <property type="term" value="C:ribonuclease H2 complex"/>
    <property type="evidence" value="ECO:0007669"/>
    <property type="project" value="InterPro"/>
</dbReference>